<dbReference type="GO" id="GO:0048046">
    <property type="term" value="C:apoplast"/>
    <property type="evidence" value="ECO:0007669"/>
    <property type="project" value="UniProtKB-SubCell"/>
</dbReference>
<feature type="disulfide bond" evidence="9">
    <location>
        <begin position="39"/>
        <end position="54"/>
    </location>
</feature>
<sequence length="277" mass="29539">MGLVRIMGPACCHLVLLTIFILVASPVQAADPDPLQDFCIADLSQKSFFNGYPCKDPTTAVVEDFIFKGLKDASIISDESPWGAAATLAFARHWPALNTLGVSLVRLDLIPGGVIAPHTHNLATELVFVTAGELYIGFVANSDDVSAPNKLFAGMVKAGEAFVIPRGLVHFQMNKGTINASTINFLNSHNLGISFLPLTLFGAQPAVDPALLARSFAVDQTALSDLAVFWSPFSNVFVDMSTANPCDKSFLRCPQAVSSEFILGLGELLILLALSES</sequence>
<gene>
    <name evidence="12" type="ORF">AXG93_1748s1280</name>
</gene>
<evidence type="ECO:0000259" key="11">
    <source>
        <dbReference type="SMART" id="SM00835"/>
    </source>
</evidence>
<dbReference type="GO" id="GO:0030145">
    <property type="term" value="F:manganese ion binding"/>
    <property type="evidence" value="ECO:0007669"/>
    <property type="project" value="UniProtKB-UniRule"/>
</dbReference>
<feature type="signal peptide" evidence="10">
    <location>
        <begin position="1"/>
        <end position="29"/>
    </location>
</feature>
<accession>A0A176VKF6</accession>
<evidence type="ECO:0000256" key="4">
    <source>
        <dbReference type="ARBA" id="ARBA00022525"/>
    </source>
</evidence>
<evidence type="ECO:0000256" key="10">
    <source>
        <dbReference type="RuleBase" id="RU366015"/>
    </source>
</evidence>
<dbReference type="PRINTS" id="PR00325">
    <property type="entry name" value="GERMIN"/>
</dbReference>
<name>A0A176VKF6_MARPO</name>
<dbReference type="EMBL" id="LVLJ01003584">
    <property type="protein sequence ID" value="OAE20822.1"/>
    <property type="molecule type" value="Genomic_DNA"/>
</dbReference>
<comment type="subcellular location">
    <subcellularLocation>
        <location evidence="1 10">Secreted</location>
        <location evidence="1 10">Extracellular space</location>
        <location evidence="1 10">Apoplast</location>
    </subcellularLocation>
</comment>
<evidence type="ECO:0000256" key="1">
    <source>
        <dbReference type="ARBA" id="ARBA00004271"/>
    </source>
</evidence>
<feature type="binding site" evidence="7">
    <location>
        <position position="125"/>
    </location>
    <ligand>
        <name>oxalate</name>
        <dbReference type="ChEBI" id="CHEBI:30623"/>
    </ligand>
</feature>
<reference evidence="12" key="1">
    <citation type="submission" date="2016-03" db="EMBL/GenBank/DDBJ databases">
        <title>Mechanisms controlling the formation of the plant cell surface in tip-growing cells are functionally conserved among land plants.</title>
        <authorList>
            <person name="Honkanen S."/>
            <person name="Jones V.A."/>
            <person name="Morieri G."/>
            <person name="Champion C."/>
            <person name="Hetherington A.J."/>
            <person name="Kelly S."/>
            <person name="Saint-Marcoux D."/>
            <person name="Proust H."/>
            <person name="Prescott H."/>
            <person name="Dolan L."/>
        </authorList>
    </citation>
    <scope>NUCLEOTIDE SEQUENCE [LARGE SCALE GENOMIC DNA]</scope>
    <source>
        <tissue evidence="12">Whole gametophyte</tissue>
    </source>
</reference>
<dbReference type="CDD" id="cd02241">
    <property type="entry name" value="cupin_OxOx"/>
    <property type="match status" value="1"/>
</dbReference>
<keyword evidence="6 7" id="KW-0464">Manganese</keyword>
<evidence type="ECO:0000256" key="2">
    <source>
        <dbReference type="ARBA" id="ARBA00007456"/>
    </source>
</evidence>
<evidence type="ECO:0000313" key="12">
    <source>
        <dbReference type="EMBL" id="OAE20822.1"/>
    </source>
</evidence>
<protein>
    <recommendedName>
        <fullName evidence="10">Germin-like protein</fullName>
    </recommendedName>
</protein>
<dbReference type="PANTHER" id="PTHR31238">
    <property type="entry name" value="GERMIN-LIKE PROTEIN SUBFAMILY 3 MEMBER 3"/>
    <property type="match status" value="1"/>
</dbReference>
<evidence type="ECO:0000256" key="8">
    <source>
        <dbReference type="PIRSR" id="PIRSR601929-2"/>
    </source>
</evidence>
<keyword evidence="3 10" id="KW-0052">Apoplast</keyword>
<dbReference type="AlphaFoldDB" id="A0A176VKF6"/>
<dbReference type="SUPFAM" id="SSF51182">
    <property type="entry name" value="RmlC-like cupins"/>
    <property type="match status" value="1"/>
</dbReference>
<dbReference type="InterPro" id="IPR006045">
    <property type="entry name" value="Cupin_1"/>
</dbReference>
<evidence type="ECO:0000313" key="13">
    <source>
        <dbReference type="Proteomes" id="UP000077202"/>
    </source>
</evidence>
<dbReference type="SMART" id="SM00835">
    <property type="entry name" value="Cupin_1"/>
    <property type="match status" value="1"/>
</dbReference>
<evidence type="ECO:0000256" key="7">
    <source>
        <dbReference type="PIRSR" id="PIRSR601929-1"/>
    </source>
</evidence>
<feature type="binding site" evidence="8">
    <location>
        <position position="120"/>
    </location>
    <ligand>
        <name>Mn(2+)</name>
        <dbReference type="ChEBI" id="CHEBI:29035"/>
    </ligand>
</feature>
<evidence type="ECO:0000256" key="9">
    <source>
        <dbReference type="PIRSR" id="PIRSR601929-3"/>
    </source>
</evidence>
<evidence type="ECO:0000256" key="5">
    <source>
        <dbReference type="ARBA" id="ARBA00022723"/>
    </source>
</evidence>
<organism evidence="12 13">
    <name type="scientific">Marchantia polymorpha subsp. ruderalis</name>
    <dbReference type="NCBI Taxonomy" id="1480154"/>
    <lineage>
        <taxon>Eukaryota</taxon>
        <taxon>Viridiplantae</taxon>
        <taxon>Streptophyta</taxon>
        <taxon>Embryophyta</taxon>
        <taxon>Marchantiophyta</taxon>
        <taxon>Marchantiopsida</taxon>
        <taxon>Marchantiidae</taxon>
        <taxon>Marchantiales</taxon>
        <taxon>Marchantiaceae</taxon>
        <taxon>Marchantia</taxon>
    </lineage>
</organism>
<dbReference type="SMR" id="A0A176VKF6"/>
<dbReference type="Pfam" id="PF00190">
    <property type="entry name" value="Cupin_1"/>
    <property type="match status" value="1"/>
</dbReference>
<feature type="chain" id="PRO_5019618419" description="Germin-like protein" evidence="10">
    <location>
        <begin position="30"/>
        <end position="277"/>
    </location>
</feature>
<keyword evidence="9" id="KW-1015">Disulfide bond</keyword>
<dbReference type="InterPro" id="IPR011051">
    <property type="entry name" value="RmlC_Cupin_sf"/>
</dbReference>
<keyword evidence="4 10" id="KW-0964">Secreted</keyword>
<dbReference type="Gene3D" id="2.60.120.10">
    <property type="entry name" value="Jelly Rolls"/>
    <property type="match status" value="1"/>
</dbReference>
<dbReference type="InterPro" id="IPR001929">
    <property type="entry name" value="Germin"/>
</dbReference>
<dbReference type="Proteomes" id="UP000077202">
    <property type="component" value="Unassembled WGS sequence"/>
</dbReference>
<feature type="binding site" evidence="8">
    <location>
        <position position="118"/>
    </location>
    <ligand>
        <name>Mn(2+)</name>
        <dbReference type="ChEBI" id="CHEBI:29035"/>
    </ligand>
</feature>
<proteinExistence type="inferred from homology"/>
<feature type="binding site" evidence="8">
    <location>
        <position position="125"/>
    </location>
    <ligand>
        <name>Mn(2+)</name>
        <dbReference type="ChEBI" id="CHEBI:29035"/>
    </ligand>
</feature>
<keyword evidence="5 7" id="KW-0479">Metal-binding</keyword>
<comment type="similarity">
    <text evidence="2 10">Belongs to the germin family.</text>
</comment>
<feature type="binding site" evidence="7">
    <location>
        <position position="120"/>
    </location>
    <ligand>
        <name>oxalate</name>
        <dbReference type="ChEBI" id="CHEBI:30623"/>
    </ligand>
</feature>
<comment type="caution">
    <text evidence="12">The sequence shown here is derived from an EMBL/GenBank/DDBJ whole genome shotgun (WGS) entry which is preliminary data.</text>
</comment>
<keyword evidence="10" id="KW-0732">Signal</keyword>
<evidence type="ECO:0000256" key="6">
    <source>
        <dbReference type="ARBA" id="ARBA00023211"/>
    </source>
</evidence>
<dbReference type="InterPro" id="IPR014710">
    <property type="entry name" value="RmlC-like_jellyroll"/>
</dbReference>
<keyword evidence="13" id="KW-1185">Reference proteome</keyword>
<feature type="domain" description="Cupin type-1" evidence="11">
    <location>
        <begin position="68"/>
        <end position="224"/>
    </location>
</feature>
<feature type="binding site" evidence="8">
    <location>
        <position position="170"/>
    </location>
    <ligand>
        <name>Mn(2+)</name>
        <dbReference type="ChEBI" id="CHEBI:29035"/>
    </ligand>
</feature>
<evidence type="ECO:0000256" key="3">
    <source>
        <dbReference type="ARBA" id="ARBA00022523"/>
    </source>
</evidence>